<dbReference type="Proteomes" id="UP000001572">
    <property type="component" value="Chromosome"/>
</dbReference>
<organism evidence="2 3">
    <name type="scientific">Alkaliphilus metalliredigens (strain QYMF)</name>
    <dbReference type="NCBI Taxonomy" id="293826"/>
    <lineage>
        <taxon>Bacteria</taxon>
        <taxon>Bacillati</taxon>
        <taxon>Bacillota</taxon>
        <taxon>Clostridia</taxon>
        <taxon>Peptostreptococcales</taxon>
        <taxon>Natronincolaceae</taxon>
        <taxon>Alkaliphilus</taxon>
    </lineage>
</organism>
<dbReference type="HOGENOM" id="CLU_2839985_0_0_9"/>
<evidence type="ECO:0000313" key="2">
    <source>
        <dbReference type="EMBL" id="ABR47041.1"/>
    </source>
</evidence>
<name>A6TLH3_ALKMQ</name>
<accession>A6TLH3</accession>
<sequence>MLILLYLLLIVIIIVLIPFVYRISVLIGQRIGKLAIEYHEDKDKFQHLKKKDKKSTKDKKNIKEE</sequence>
<dbReference type="AlphaFoldDB" id="A6TLH3"/>
<gene>
    <name evidence="2" type="ordered locus">Amet_0816</name>
</gene>
<keyword evidence="1" id="KW-0812">Transmembrane</keyword>
<reference evidence="3" key="1">
    <citation type="journal article" date="2016" name="Genome Announc.">
        <title>Complete genome sequence of Alkaliphilus metalliredigens strain QYMF, an alkaliphilic and metal-reducing bacterium isolated from borax-contaminated leachate ponds.</title>
        <authorList>
            <person name="Hwang C."/>
            <person name="Copeland A."/>
            <person name="Lucas S."/>
            <person name="Lapidus A."/>
            <person name="Barry K."/>
            <person name="Detter J.C."/>
            <person name="Glavina Del Rio T."/>
            <person name="Hammon N."/>
            <person name="Israni S."/>
            <person name="Dalin E."/>
            <person name="Tice H."/>
            <person name="Pitluck S."/>
            <person name="Chertkov O."/>
            <person name="Brettin T."/>
            <person name="Bruce D."/>
            <person name="Han C."/>
            <person name="Schmutz J."/>
            <person name="Larimer F."/>
            <person name="Land M.L."/>
            <person name="Hauser L."/>
            <person name="Kyrpides N."/>
            <person name="Mikhailova N."/>
            <person name="Ye Q."/>
            <person name="Zhou J."/>
            <person name="Richardson P."/>
            <person name="Fields M.W."/>
        </authorList>
    </citation>
    <scope>NUCLEOTIDE SEQUENCE [LARGE SCALE GENOMIC DNA]</scope>
    <source>
        <strain evidence="3">QYMF</strain>
    </source>
</reference>
<evidence type="ECO:0000256" key="1">
    <source>
        <dbReference type="SAM" id="Phobius"/>
    </source>
</evidence>
<keyword evidence="1" id="KW-1133">Transmembrane helix</keyword>
<protein>
    <submittedName>
        <fullName evidence="2">Uncharacterized protein</fullName>
    </submittedName>
</protein>
<proteinExistence type="predicted"/>
<keyword evidence="3" id="KW-1185">Reference proteome</keyword>
<dbReference type="EMBL" id="CP000724">
    <property type="protein sequence ID" value="ABR47041.1"/>
    <property type="molecule type" value="Genomic_DNA"/>
</dbReference>
<dbReference type="KEGG" id="amt:Amet_0816"/>
<dbReference type="RefSeq" id="WP_012062084.1">
    <property type="nucleotide sequence ID" value="NC_009633.1"/>
</dbReference>
<evidence type="ECO:0000313" key="3">
    <source>
        <dbReference type="Proteomes" id="UP000001572"/>
    </source>
</evidence>
<keyword evidence="1" id="KW-0472">Membrane</keyword>
<feature type="transmembrane region" description="Helical" evidence="1">
    <location>
        <begin position="6"/>
        <end position="27"/>
    </location>
</feature>